<keyword evidence="2" id="KW-1185">Reference proteome</keyword>
<organism evidence="1 2">
    <name type="scientific">Sinorhizobium numidicum</name>
    <dbReference type="NCBI Taxonomy" id="680248"/>
    <lineage>
        <taxon>Bacteria</taxon>
        <taxon>Pseudomonadati</taxon>
        <taxon>Pseudomonadota</taxon>
        <taxon>Alphaproteobacteria</taxon>
        <taxon>Hyphomicrobiales</taxon>
        <taxon>Rhizobiaceae</taxon>
        <taxon>Sinorhizobium/Ensifer group</taxon>
        <taxon>Sinorhizobium</taxon>
    </lineage>
</organism>
<name>A0ABY8CNN8_9HYPH</name>
<dbReference type="EMBL" id="CP120370">
    <property type="protein sequence ID" value="WEX80283.1"/>
    <property type="molecule type" value="Genomic_DNA"/>
</dbReference>
<reference evidence="1 2" key="1">
    <citation type="submission" date="2023-03" db="EMBL/GenBank/DDBJ databases">
        <authorList>
            <person name="Kaur S."/>
            <person name="Espinosa-Saiz D."/>
            <person name="Velazquez E."/>
            <person name="Menendez E."/>
            <person name="diCenzo G.C."/>
        </authorList>
    </citation>
    <scope>NUCLEOTIDE SEQUENCE [LARGE SCALE GENOMIC DNA]</scope>
    <source>
        <strain evidence="1 2">LMG 27395</strain>
    </source>
</reference>
<accession>A0ABY8CNN8</accession>
<proteinExistence type="predicted"/>
<gene>
    <name evidence="1" type="ORF">PYH38_001700</name>
</gene>
<evidence type="ECO:0000313" key="2">
    <source>
        <dbReference type="Proteomes" id="UP001235547"/>
    </source>
</evidence>
<protein>
    <submittedName>
        <fullName evidence="1">Uncharacterized protein</fullName>
    </submittedName>
</protein>
<dbReference type="RefSeq" id="WP_280730984.1">
    <property type="nucleotide sequence ID" value="NZ_CP120367.1"/>
</dbReference>
<dbReference type="Proteomes" id="UP001235547">
    <property type="component" value="Chromosome 2"/>
</dbReference>
<sequence>MVTRDKRLVGVVLLANAALKDDPATVGVALTGVVEPGGSHAT</sequence>
<evidence type="ECO:0000313" key="1">
    <source>
        <dbReference type="EMBL" id="WEX80283.1"/>
    </source>
</evidence>